<dbReference type="InterPro" id="IPR003599">
    <property type="entry name" value="Ig_sub"/>
</dbReference>
<dbReference type="SUPFAM" id="SSF48726">
    <property type="entry name" value="Immunoglobulin"/>
    <property type="match status" value="5"/>
</dbReference>
<protein>
    <submittedName>
        <fullName evidence="11">KIRREL protein</fullName>
    </submittedName>
</protein>
<proteinExistence type="predicted"/>
<dbReference type="GO" id="GO:0005886">
    <property type="term" value="C:plasma membrane"/>
    <property type="evidence" value="ECO:0007669"/>
    <property type="project" value="TreeGrafter"/>
</dbReference>
<dbReference type="InterPro" id="IPR013106">
    <property type="entry name" value="Ig_V-set"/>
</dbReference>
<dbReference type="InterPro" id="IPR051275">
    <property type="entry name" value="Cell_adhesion_signaling"/>
</dbReference>
<dbReference type="GO" id="GO:0005911">
    <property type="term" value="C:cell-cell junction"/>
    <property type="evidence" value="ECO:0007669"/>
    <property type="project" value="TreeGrafter"/>
</dbReference>
<evidence type="ECO:0000259" key="9">
    <source>
        <dbReference type="SMART" id="SM00408"/>
    </source>
</evidence>
<dbReference type="GO" id="GO:0098609">
    <property type="term" value="P:cell-cell adhesion"/>
    <property type="evidence" value="ECO:0007669"/>
    <property type="project" value="TreeGrafter"/>
</dbReference>
<evidence type="ECO:0000313" key="11">
    <source>
        <dbReference type="EMBL" id="CAH1225391.1"/>
    </source>
</evidence>
<keyword evidence="4" id="KW-0325">Glycoprotein</keyword>
<evidence type="ECO:0000256" key="4">
    <source>
        <dbReference type="ARBA" id="ARBA00023180"/>
    </source>
</evidence>
<evidence type="ECO:0000256" key="3">
    <source>
        <dbReference type="ARBA" id="ARBA00023157"/>
    </source>
</evidence>
<keyword evidence="2 7" id="KW-0472">Membrane</keyword>
<dbReference type="PANTHER" id="PTHR11640">
    <property type="entry name" value="NEPHRIN"/>
    <property type="match status" value="1"/>
</dbReference>
<evidence type="ECO:0000256" key="6">
    <source>
        <dbReference type="SAM" id="MobiDB-lite"/>
    </source>
</evidence>
<feature type="domain" description="Immunoglobulin subtype 2" evidence="9">
    <location>
        <begin position="137"/>
        <end position="207"/>
    </location>
</feature>
<feature type="domain" description="Immunoglobulin" evidence="10">
    <location>
        <begin position="404"/>
        <end position="499"/>
    </location>
</feature>
<feature type="domain" description="Immunoglobulin" evidence="10">
    <location>
        <begin position="231"/>
        <end position="310"/>
    </location>
</feature>
<dbReference type="PANTHER" id="PTHR11640:SF164">
    <property type="entry name" value="MAM DOMAIN-CONTAINING GLYCOSYLPHOSPHATIDYLINOSITOL ANCHOR PROTEIN 1"/>
    <property type="match status" value="1"/>
</dbReference>
<dbReference type="EMBL" id="OV696686">
    <property type="protein sequence ID" value="CAH1225391.1"/>
    <property type="molecule type" value="Genomic_DNA"/>
</dbReference>
<dbReference type="SMART" id="SM00409">
    <property type="entry name" value="IG"/>
    <property type="match status" value="5"/>
</dbReference>
<accession>A0A8J9YJ00</accession>
<dbReference type="Pfam" id="PF13927">
    <property type="entry name" value="Ig_3"/>
    <property type="match status" value="2"/>
</dbReference>
<feature type="domain" description="Immunoglobulin subtype 2" evidence="9">
    <location>
        <begin position="327"/>
        <end position="383"/>
    </location>
</feature>
<dbReference type="InterPro" id="IPR003598">
    <property type="entry name" value="Ig_sub2"/>
</dbReference>
<dbReference type="Gene3D" id="2.60.40.10">
    <property type="entry name" value="Immunoglobulins"/>
    <property type="match status" value="5"/>
</dbReference>
<dbReference type="CDD" id="cd00096">
    <property type="entry name" value="Ig"/>
    <property type="match status" value="1"/>
</dbReference>
<feature type="transmembrane region" description="Helical" evidence="7">
    <location>
        <begin position="504"/>
        <end position="529"/>
    </location>
</feature>
<dbReference type="OrthoDB" id="10015093at2759"/>
<evidence type="ECO:0000256" key="2">
    <source>
        <dbReference type="ARBA" id="ARBA00023136"/>
    </source>
</evidence>
<dbReference type="InterPro" id="IPR013098">
    <property type="entry name" value="Ig_I-set"/>
</dbReference>
<feature type="domain" description="Immunoglobulin" evidence="10">
    <location>
        <begin position="131"/>
        <end position="222"/>
    </location>
</feature>
<name>A0A8J9YJ00_BRALA</name>
<gene>
    <name evidence="11" type="primary">KIRREL</name>
    <name evidence="11" type="ORF">BLAG_LOCUS147</name>
</gene>
<keyword evidence="5" id="KW-0393">Immunoglobulin domain</keyword>
<reference evidence="11" key="1">
    <citation type="submission" date="2022-01" db="EMBL/GenBank/DDBJ databases">
        <authorList>
            <person name="Braso-Vives M."/>
        </authorList>
    </citation>
    <scope>NUCLEOTIDE SEQUENCE</scope>
</reference>
<feature type="domain" description="Immunoglobulin subtype 2" evidence="9">
    <location>
        <begin position="410"/>
        <end position="488"/>
    </location>
</feature>
<dbReference type="InterPro" id="IPR036179">
    <property type="entry name" value="Ig-like_dom_sf"/>
</dbReference>
<feature type="chain" id="PRO_5035469911" evidence="8">
    <location>
        <begin position="22"/>
        <end position="681"/>
    </location>
</feature>
<dbReference type="Pfam" id="PF00047">
    <property type="entry name" value="ig"/>
    <property type="match status" value="1"/>
</dbReference>
<evidence type="ECO:0000256" key="8">
    <source>
        <dbReference type="SAM" id="SignalP"/>
    </source>
</evidence>
<feature type="region of interest" description="Disordered" evidence="6">
    <location>
        <begin position="616"/>
        <end position="681"/>
    </location>
</feature>
<feature type="compositionally biased region" description="Polar residues" evidence="6">
    <location>
        <begin position="662"/>
        <end position="672"/>
    </location>
</feature>
<dbReference type="Proteomes" id="UP000838412">
    <property type="component" value="Chromosome 1"/>
</dbReference>
<feature type="domain" description="Immunoglobulin subtype 2" evidence="9">
    <location>
        <begin position="34"/>
        <end position="112"/>
    </location>
</feature>
<organism evidence="11 12">
    <name type="scientific">Branchiostoma lanceolatum</name>
    <name type="common">Common lancelet</name>
    <name type="synonym">Amphioxus lanceolatum</name>
    <dbReference type="NCBI Taxonomy" id="7740"/>
    <lineage>
        <taxon>Eukaryota</taxon>
        <taxon>Metazoa</taxon>
        <taxon>Chordata</taxon>
        <taxon>Cephalochordata</taxon>
        <taxon>Leptocardii</taxon>
        <taxon>Amphioxiformes</taxon>
        <taxon>Branchiostomatidae</taxon>
        <taxon>Branchiostoma</taxon>
    </lineage>
</organism>
<keyword evidence="8" id="KW-0732">Signal</keyword>
<dbReference type="GO" id="GO:0050839">
    <property type="term" value="F:cell adhesion molecule binding"/>
    <property type="evidence" value="ECO:0007669"/>
    <property type="project" value="TreeGrafter"/>
</dbReference>
<dbReference type="Pfam" id="PF07686">
    <property type="entry name" value="V-set"/>
    <property type="match status" value="1"/>
</dbReference>
<evidence type="ECO:0000256" key="7">
    <source>
        <dbReference type="SAM" id="Phobius"/>
    </source>
</evidence>
<feature type="domain" description="Immunoglobulin" evidence="10">
    <location>
        <begin position="28"/>
        <end position="120"/>
    </location>
</feature>
<keyword evidence="7" id="KW-0812">Transmembrane</keyword>
<keyword evidence="7" id="KW-1133">Transmembrane helix</keyword>
<evidence type="ECO:0000259" key="10">
    <source>
        <dbReference type="SMART" id="SM00409"/>
    </source>
</evidence>
<evidence type="ECO:0000256" key="1">
    <source>
        <dbReference type="ARBA" id="ARBA00004479"/>
    </source>
</evidence>
<evidence type="ECO:0000256" key="5">
    <source>
        <dbReference type="ARBA" id="ARBA00023319"/>
    </source>
</evidence>
<feature type="signal peptide" evidence="8">
    <location>
        <begin position="1"/>
        <end position="21"/>
    </location>
</feature>
<feature type="domain" description="Immunoglobulin subtype 2" evidence="9">
    <location>
        <begin position="237"/>
        <end position="298"/>
    </location>
</feature>
<dbReference type="Pfam" id="PF07679">
    <property type="entry name" value="I-set"/>
    <property type="match status" value="1"/>
</dbReference>
<keyword evidence="3" id="KW-1015">Disulfide bond</keyword>
<dbReference type="AlphaFoldDB" id="A0A8J9YJ00"/>
<sequence length="681" mass="74158">MEASAAFWCLVLLASASLVFCTKQRSISAPMVVLRGNSAILKCSFPDISPDDVVIWVAAPKNVISSGRKVSTKYRRHRVVGDSKQGEYNLVINNLQLEDEGEYRCSTLEGATKEVKLVVVAPLSAPPKISGGEIPAKTGESLHLTCRSVGGNPLPQLKWYNGTKLYSDVTVVYNRDYDEVSAKLVLAKVSKWDHGSNFTCVADQGYPGVVGPKFSSRTLKVHYSPSVKILQPSIHAREGETVNLTCAVDSNPAAVVTWKKLGEAMSGFGGNGGHILRIPKLNRRDSGVYQCTADNGIYPIGIGTATVDVLYPPTIDPAIEAEVTVLYGTDDFMLKCLATGNPKPHIRWRRKDTSLYWENPLRFHRVRYDVEGKYECVATSKGFPETTKTSFINVVGRPSIQGRAVKMAVRKGSTARLVCDVIADPVPGKIDWLWRNKNGVENVINVLDESVMLDEKITPHGKMGFLAVKNVDEDREGTYECRASNMFGLAQKEIQLQVSGTQHALGAIVATTVTVVLLAVLIVIGVVLARSKGLICLQKKPEIPRVRASRSSAAHAKYGRKLGHGTNDSGIEDLELHEVDGTLKPRPPPRADKDWASVGLSYSGLVHSATLPPYATVERQRPEGGDTERQEAEADIEWQLTVEPPEPPPKENVRHLVKHATTAGNRNSTAAGDQSGGCEIV</sequence>
<dbReference type="SMART" id="SM00408">
    <property type="entry name" value="IGc2"/>
    <property type="match status" value="5"/>
</dbReference>
<comment type="subcellular location">
    <subcellularLocation>
        <location evidence="1">Membrane</location>
        <topology evidence="1">Single-pass type I membrane protein</topology>
    </subcellularLocation>
</comment>
<dbReference type="InterPro" id="IPR013151">
    <property type="entry name" value="Immunoglobulin_dom"/>
</dbReference>
<dbReference type="InterPro" id="IPR013783">
    <property type="entry name" value="Ig-like_fold"/>
</dbReference>
<evidence type="ECO:0000313" key="12">
    <source>
        <dbReference type="Proteomes" id="UP000838412"/>
    </source>
</evidence>
<feature type="compositionally biased region" description="Basic and acidic residues" evidence="6">
    <location>
        <begin position="618"/>
        <end position="632"/>
    </location>
</feature>
<keyword evidence="12" id="KW-1185">Reference proteome</keyword>
<feature type="domain" description="Immunoglobulin" evidence="10">
    <location>
        <begin position="321"/>
        <end position="395"/>
    </location>
</feature>